<protein>
    <submittedName>
        <fullName evidence="1">Uncharacterized protein</fullName>
    </submittedName>
</protein>
<dbReference type="EMBL" id="JABBMT010000036">
    <property type="protein sequence ID" value="NMM42357.1"/>
    <property type="molecule type" value="Genomic_DNA"/>
</dbReference>
<gene>
    <name evidence="1" type="ORF">HHO47_16400</name>
</gene>
<proteinExistence type="predicted"/>
<sequence length="744" mass="84995">MVLEANSEFSKKQQEKLINQQIRMDKELASKSKVAELTFDINANQFSIPSYEGGDYAPHNVTISPNIPDHIKLIFSTLNRANYLVFVDNKGTITHKKQAHSTYKIFIDFMCSEPFEKKDRIKILKKFETHRVNIDKVKPQSSGLHAIKSMIKLAIEDEWFKEQLSEAQYAYLFTLSKTKPAPSSERDQINLAAWFAQHTWLRRDDVGIGHTLFSRLASPKATIKSFSVTIEIAMLETLKAKEALIALFLDAPITSDEIPVERPRAQFPVKSEHDVHVRKCFLTTFDVLRAAYHSLGEPSANLKTAIKLFLSENIREDDLKRYDEAFFRNKPAFNSPSIITSRNKLFFSVFFLHELAEYVHSGNKEELQVPASQGEHLLFHWLMATQTVQASDIAKLSGSNFQFIRRRNGKITHIRNEYYKGRAKTVHKPKEISTNTTLGSAILLFILQRTPKYDNSAKLTGSLKDVATGVSFARFINFLNTYLNEKIITQSDKEKSSLVFLKAITKLLDNGISALGKNKTVEELWENCDTPCKRHLFKPSSIKTAAVYASSDNFNPTQLTNFHSHTNKTERNDYLTPNNEEWMNNTGLITRAVMQDLTVNLFKASESEKQAFNSQFTNASEYISAKTEETLARMKLVTGKEDGKVNDLGLLTSYKDADEPSDTIYLVDSPETVVKLRHFLSEVKKKHHILAKNSPEYLLMTVLPTVEWIEKLFEYKRFSTKDKGEQLYKKLASILPPLFSAHMR</sequence>
<comment type="caution">
    <text evidence="1">The sequence shown here is derived from an EMBL/GenBank/DDBJ whole genome shotgun (WGS) entry which is preliminary data.</text>
</comment>
<evidence type="ECO:0000313" key="1">
    <source>
        <dbReference type="EMBL" id="NMM42357.1"/>
    </source>
</evidence>
<reference evidence="1" key="1">
    <citation type="submission" date="2020-04" db="EMBL/GenBank/DDBJ databases">
        <title>Genome Sequencing for Pseudoaltermonas arctica.</title>
        <authorList>
            <person name="Elkins N.S."/>
        </authorList>
    </citation>
    <scope>NUCLEOTIDE SEQUENCE [LARGE SCALE GENOMIC DNA]</scope>
    <source>
        <strain evidence="1">NEC-BIFX-2020_0012</strain>
    </source>
</reference>
<dbReference type="RefSeq" id="WP_169021271.1">
    <property type="nucleotide sequence ID" value="NZ_JABBMT010000036.1"/>
</dbReference>
<accession>A0A7Y0DVI6</accession>
<keyword evidence="2" id="KW-1185">Reference proteome</keyword>
<dbReference type="Proteomes" id="UP000570493">
    <property type="component" value="Unassembled WGS sequence"/>
</dbReference>
<evidence type="ECO:0000313" key="2">
    <source>
        <dbReference type="Proteomes" id="UP000570493"/>
    </source>
</evidence>
<dbReference type="AlphaFoldDB" id="A0A7Y0DVI6"/>
<name>A0A7Y0DVI6_9GAMM</name>
<organism evidence="1 2">
    <name type="scientific">Pseudoalteromonas arctica</name>
    <dbReference type="NCBI Taxonomy" id="394751"/>
    <lineage>
        <taxon>Bacteria</taxon>
        <taxon>Pseudomonadati</taxon>
        <taxon>Pseudomonadota</taxon>
        <taxon>Gammaproteobacteria</taxon>
        <taxon>Alteromonadales</taxon>
        <taxon>Pseudoalteromonadaceae</taxon>
        <taxon>Pseudoalteromonas</taxon>
    </lineage>
</organism>